<proteinExistence type="predicted"/>
<keyword evidence="2" id="KW-0812">Transmembrane</keyword>
<dbReference type="Proteomes" id="UP000275078">
    <property type="component" value="Unassembled WGS sequence"/>
</dbReference>
<feature type="transmembrane region" description="Helical" evidence="2">
    <location>
        <begin position="30"/>
        <end position="50"/>
    </location>
</feature>
<feature type="region of interest" description="Disordered" evidence="1">
    <location>
        <begin position="188"/>
        <end position="223"/>
    </location>
</feature>
<keyword evidence="2" id="KW-1133">Transmembrane helix</keyword>
<gene>
    <name evidence="3" type="ORF">BJ508DRAFT_378925</name>
</gene>
<dbReference type="AlphaFoldDB" id="A0A3N4HWC7"/>
<organism evidence="3 4">
    <name type="scientific">Ascobolus immersus RN42</name>
    <dbReference type="NCBI Taxonomy" id="1160509"/>
    <lineage>
        <taxon>Eukaryota</taxon>
        <taxon>Fungi</taxon>
        <taxon>Dikarya</taxon>
        <taxon>Ascomycota</taxon>
        <taxon>Pezizomycotina</taxon>
        <taxon>Pezizomycetes</taxon>
        <taxon>Pezizales</taxon>
        <taxon>Ascobolaceae</taxon>
        <taxon>Ascobolus</taxon>
    </lineage>
</organism>
<feature type="transmembrane region" description="Helical" evidence="2">
    <location>
        <begin position="62"/>
        <end position="81"/>
    </location>
</feature>
<feature type="transmembrane region" description="Helical" evidence="2">
    <location>
        <begin position="87"/>
        <end position="109"/>
    </location>
</feature>
<accession>A0A3N4HWC7</accession>
<keyword evidence="2" id="KW-0472">Membrane</keyword>
<evidence type="ECO:0000313" key="4">
    <source>
        <dbReference type="Proteomes" id="UP000275078"/>
    </source>
</evidence>
<evidence type="ECO:0000256" key="2">
    <source>
        <dbReference type="SAM" id="Phobius"/>
    </source>
</evidence>
<sequence length="237" mass="27764">MLYMLGIPLINVFFRVYNFFVNLYPRCVEYIFKPLWGVILLVFQVLKDVYSYHKKHQPTKTGSAIATMVLSCVVYGILRSFHKDSSYFNAIFSIVVSHIDYFAVANHFGRKFFNSFFVRWYPDEDTTMLKKIQAEQVLHRVDTQTSISLEREQIQLLRELRDIEAEKLEILRELRGVPNDIREIKEQLRADSQTHPRADDDQEAEGLPRANDENEEEGPNVSMNVQEVALLCINEEH</sequence>
<protein>
    <submittedName>
        <fullName evidence="3">Uncharacterized protein</fullName>
    </submittedName>
</protein>
<feature type="transmembrane region" description="Helical" evidence="2">
    <location>
        <begin position="7"/>
        <end position="24"/>
    </location>
</feature>
<keyword evidence="4" id="KW-1185">Reference proteome</keyword>
<evidence type="ECO:0000313" key="3">
    <source>
        <dbReference type="EMBL" id="RPA77406.1"/>
    </source>
</evidence>
<name>A0A3N4HWC7_ASCIM</name>
<feature type="compositionally biased region" description="Basic and acidic residues" evidence="1">
    <location>
        <begin position="188"/>
        <end position="199"/>
    </location>
</feature>
<dbReference type="EMBL" id="ML119727">
    <property type="protein sequence ID" value="RPA77406.1"/>
    <property type="molecule type" value="Genomic_DNA"/>
</dbReference>
<reference evidence="3 4" key="1">
    <citation type="journal article" date="2018" name="Nat. Ecol. Evol.">
        <title>Pezizomycetes genomes reveal the molecular basis of ectomycorrhizal truffle lifestyle.</title>
        <authorList>
            <person name="Murat C."/>
            <person name="Payen T."/>
            <person name="Noel B."/>
            <person name="Kuo A."/>
            <person name="Morin E."/>
            <person name="Chen J."/>
            <person name="Kohler A."/>
            <person name="Krizsan K."/>
            <person name="Balestrini R."/>
            <person name="Da Silva C."/>
            <person name="Montanini B."/>
            <person name="Hainaut M."/>
            <person name="Levati E."/>
            <person name="Barry K.W."/>
            <person name="Belfiori B."/>
            <person name="Cichocki N."/>
            <person name="Clum A."/>
            <person name="Dockter R.B."/>
            <person name="Fauchery L."/>
            <person name="Guy J."/>
            <person name="Iotti M."/>
            <person name="Le Tacon F."/>
            <person name="Lindquist E.A."/>
            <person name="Lipzen A."/>
            <person name="Malagnac F."/>
            <person name="Mello A."/>
            <person name="Molinier V."/>
            <person name="Miyauchi S."/>
            <person name="Poulain J."/>
            <person name="Riccioni C."/>
            <person name="Rubini A."/>
            <person name="Sitrit Y."/>
            <person name="Splivallo R."/>
            <person name="Traeger S."/>
            <person name="Wang M."/>
            <person name="Zifcakova L."/>
            <person name="Wipf D."/>
            <person name="Zambonelli A."/>
            <person name="Paolocci F."/>
            <person name="Nowrousian M."/>
            <person name="Ottonello S."/>
            <person name="Baldrian P."/>
            <person name="Spatafora J.W."/>
            <person name="Henrissat B."/>
            <person name="Nagy L.G."/>
            <person name="Aury J.M."/>
            <person name="Wincker P."/>
            <person name="Grigoriev I.V."/>
            <person name="Bonfante P."/>
            <person name="Martin F.M."/>
        </authorList>
    </citation>
    <scope>NUCLEOTIDE SEQUENCE [LARGE SCALE GENOMIC DNA]</scope>
    <source>
        <strain evidence="3 4">RN42</strain>
    </source>
</reference>
<evidence type="ECO:0000256" key="1">
    <source>
        <dbReference type="SAM" id="MobiDB-lite"/>
    </source>
</evidence>